<dbReference type="AlphaFoldDB" id="A0A6G3ZWC4"/>
<feature type="transmembrane region" description="Helical" evidence="3">
    <location>
        <begin position="172"/>
        <end position="191"/>
    </location>
</feature>
<gene>
    <name evidence="5" type="ORF">GK047_06745</name>
</gene>
<feature type="transmembrane region" description="Helical" evidence="3">
    <location>
        <begin position="143"/>
        <end position="166"/>
    </location>
</feature>
<organism evidence="5">
    <name type="scientific">Paenibacillus sp. SYP-B3998</name>
    <dbReference type="NCBI Taxonomy" id="2678564"/>
    <lineage>
        <taxon>Bacteria</taxon>
        <taxon>Bacillati</taxon>
        <taxon>Bacillota</taxon>
        <taxon>Bacilli</taxon>
        <taxon>Bacillales</taxon>
        <taxon>Paenibacillaceae</taxon>
        <taxon>Paenibacillus</taxon>
    </lineage>
</organism>
<feature type="transmembrane region" description="Helical" evidence="3">
    <location>
        <begin position="87"/>
        <end position="109"/>
    </location>
</feature>
<dbReference type="EMBL" id="JAAIKC010000001">
    <property type="protein sequence ID" value="NEW05717.1"/>
    <property type="molecule type" value="Genomic_DNA"/>
</dbReference>
<proteinExistence type="inferred from homology"/>
<comment type="similarity">
    <text evidence="2">Belongs to the EamA transporter family.</text>
</comment>
<name>A0A6G3ZWC4_9BACL</name>
<evidence type="ECO:0000313" key="5">
    <source>
        <dbReference type="EMBL" id="NEW05717.1"/>
    </source>
</evidence>
<dbReference type="Pfam" id="PF00892">
    <property type="entry name" value="EamA"/>
    <property type="match status" value="2"/>
</dbReference>
<sequence length="278" mass="29830">MGIIYGLTAALCFGLSDFMVTQATRKIQTLPALVWIQLFASIMMGSFIWIQSPQISGNAFTWGAVIVISLVNFFGTLFLYRAFEKGTLSIVSPIASGFAVVTAALAIFFGEVLPTWTLVGVFLLITGVITVSRTGGRGHQTTLAGIPEAISASVCMGAYFWAVGYLTPSLGAFLPVLITRIVQLLCALSFVRIRRIQLSKLSFSTGMILILAALLDSGALISFNLGQSLSYTTSTTALASLYSLITILLAWIFFKERLSKAQWTGIAIVLLGVIAVSM</sequence>
<evidence type="ECO:0000256" key="2">
    <source>
        <dbReference type="ARBA" id="ARBA00007362"/>
    </source>
</evidence>
<dbReference type="PANTHER" id="PTHR22911">
    <property type="entry name" value="ACYL-MALONYL CONDENSING ENZYME-RELATED"/>
    <property type="match status" value="1"/>
</dbReference>
<feature type="transmembrane region" description="Helical" evidence="3">
    <location>
        <begin position="32"/>
        <end position="50"/>
    </location>
</feature>
<evidence type="ECO:0000256" key="3">
    <source>
        <dbReference type="SAM" id="Phobius"/>
    </source>
</evidence>
<keyword evidence="3" id="KW-1133">Transmembrane helix</keyword>
<comment type="subcellular location">
    <subcellularLocation>
        <location evidence="1">Endomembrane system</location>
        <topology evidence="1">Multi-pass membrane protein</topology>
    </subcellularLocation>
</comment>
<dbReference type="PANTHER" id="PTHR22911:SF137">
    <property type="entry name" value="SOLUTE CARRIER FAMILY 35 MEMBER G2-RELATED"/>
    <property type="match status" value="1"/>
</dbReference>
<feature type="transmembrane region" description="Helical" evidence="3">
    <location>
        <begin position="203"/>
        <end position="223"/>
    </location>
</feature>
<evidence type="ECO:0000256" key="1">
    <source>
        <dbReference type="ARBA" id="ARBA00004127"/>
    </source>
</evidence>
<keyword evidence="3" id="KW-0812">Transmembrane</keyword>
<dbReference type="InterPro" id="IPR037185">
    <property type="entry name" value="EmrE-like"/>
</dbReference>
<feature type="transmembrane region" description="Helical" evidence="3">
    <location>
        <begin position="115"/>
        <end position="131"/>
    </location>
</feature>
<dbReference type="SUPFAM" id="SSF103481">
    <property type="entry name" value="Multidrug resistance efflux transporter EmrE"/>
    <property type="match status" value="2"/>
</dbReference>
<feature type="transmembrane region" description="Helical" evidence="3">
    <location>
        <begin position="62"/>
        <end position="80"/>
    </location>
</feature>
<dbReference type="RefSeq" id="WP_163942914.1">
    <property type="nucleotide sequence ID" value="NZ_JAAIKC010000001.1"/>
</dbReference>
<evidence type="ECO:0000259" key="4">
    <source>
        <dbReference type="Pfam" id="PF00892"/>
    </source>
</evidence>
<accession>A0A6G3ZWC4</accession>
<reference evidence="5" key="1">
    <citation type="submission" date="2020-02" db="EMBL/GenBank/DDBJ databases">
        <authorList>
            <person name="Shen X.-R."/>
            <person name="Zhang Y.-X."/>
        </authorList>
    </citation>
    <scope>NUCLEOTIDE SEQUENCE</scope>
    <source>
        <strain evidence="5">SYP-B3998</strain>
    </source>
</reference>
<keyword evidence="3" id="KW-0472">Membrane</keyword>
<dbReference type="InterPro" id="IPR000620">
    <property type="entry name" value="EamA_dom"/>
</dbReference>
<feature type="transmembrane region" description="Helical" evidence="3">
    <location>
        <begin position="235"/>
        <end position="254"/>
    </location>
</feature>
<feature type="domain" description="EamA" evidence="4">
    <location>
        <begin position="148"/>
        <end position="277"/>
    </location>
</feature>
<dbReference type="GO" id="GO:0016020">
    <property type="term" value="C:membrane"/>
    <property type="evidence" value="ECO:0007669"/>
    <property type="project" value="InterPro"/>
</dbReference>
<feature type="domain" description="EamA" evidence="4">
    <location>
        <begin position="1"/>
        <end position="132"/>
    </location>
</feature>
<protein>
    <submittedName>
        <fullName evidence="5">DMT family transporter</fullName>
    </submittedName>
</protein>
<dbReference type="Gene3D" id="1.10.3730.20">
    <property type="match status" value="1"/>
</dbReference>
<comment type="caution">
    <text evidence="5">The sequence shown here is derived from an EMBL/GenBank/DDBJ whole genome shotgun (WGS) entry which is preliminary data.</text>
</comment>